<feature type="transmembrane region" description="Helical" evidence="2">
    <location>
        <begin position="82"/>
        <end position="105"/>
    </location>
</feature>
<feature type="transmembrane region" description="Helical" evidence="2">
    <location>
        <begin position="38"/>
        <end position="62"/>
    </location>
</feature>
<dbReference type="EMBL" id="JAAXLA010000005">
    <property type="protein sequence ID" value="NMH96551.1"/>
    <property type="molecule type" value="Genomic_DNA"/>
</dbReference>
<gene>
    <name evidence="3" type="ORF">HF526_04340</name>
</gene>
<dbReference type="RefSeq" id="WP_169379937.1">
    <property type="nucleotide sequence ID" value="NZ_JAAXLA010000005.1"/>
</dbReference>
<keyword evidence="2" id="KW-0472">Membrane</keyword>
<feature type="region of interest" description="Disordered" evidence="1">
    <location>
        <begin position="1"/>
        <end position="32"/>
    </location>
</feature>
<protein>
    <recommendedName>
        <fullName evidence="5">DUF4386 family protein</fullName>
    </recommendedName>
</protein>
<evidence type="ECO:0000256" key="2">
    <source>
        <dbReference type="SAM" id="Phobius"/>
    </source>
</evidence>
<feature type="transmembrane region" description="Helical" evidence="2">
    <location>
        <begin position="157"/>
        <end position="180"/>
    </location>
</feature>
<feature type="compositionally biased region" description="Low complexity" evidence="1">
    <location>
        <begin position="8"/>
        <end position="22"/>
    </location>
</feature>
<reference evidence="3 4" key="1">
    <citation type="submission" date="2020-04" db="EMBL/GenBank/DDBJ databases">
        <authorList>
            <person name="Klaysubun C."/>
            <person name="Duangmal K."/>
            <person name="Lipun K."/>
        </authorList>
    </citation>
    <scope>NUCLEOTIDE SEQUENCE [LARGE SCALE GENOMIC DNA]</scope>
    <source>
        <strain evidence="3 4">K10HN5</strain>
    </source>
</reference>
<name>A0ABX1S4U7_9PSEU</name>
<evidence type="ECO:0000256" key="1">
    <source>
        <dbReference type="SAM" id="MobiDB-lite"/>
    </source>
</evidence>
<evidence type="ECO:0000313" key="3">
    <source>
        <dbReference type="EMBL" id="NMH96551.1"/>
    </source>
</evidence>
<proteinExistence type="predicted"/>
<organism evidence="3 4">
    <name type="scientific">Pseudonocardia acidicola</name>
    <dbReference type="NCBI Taxonomy" id="2724939"/>
    <lineage>
        <taxon>Bacteria</taxon>
        <taxon>Bacillati</taxon>
        <taxon>Actinomycetota</taxon>
        <taxon>Actinomycetes</taxon>
        <taxon>Pseudonocardiales</taxon>
        <taxon>Pseudonocardiaceae</taxon>
        <taxon>Pseudonocardia</taxon>
    </lineage>
</organism>
<accession>A0ABX1S4U7</accession>
<comment type="caution">
    <text evidence="3">The sequence shown here is derived from an EMBL/GenBank/DDBJ whole genome shotgun (WGS) entry which is preliminary data.</text>
</comment>
<feature type="transmembrane region" description="Helical" evidence="2">
    <location>
        <begin position="219"/>
        <end position="240"/>
    </location>
</feature>
<evidence type="ECO:0000313" key="4">
    <source>
        <dbReference type="Proteomes" id="UP000820669"/>
    </source>
</evidence>
<feature type="transmembrane region" description="Helical" evidence="2">
    <location>
        <begin position="192"/>
        <end position="213"/>
    </location>
</feature>
<feature type="transmembrane region" description="Helical" evidence="2">
    <location>
        <begin position="117"/>
        <end position="137"/>
    </location>
</feature>
<sequence>MSEQRTEPASLDAAPAASAAARPPVPPGTQPVTRMRRWGGAAGIAGPILLVIYFATPALVGWPYAGATPDHLIAFATGHALLFYAGGWLQVTGALLSVLFFLVLLQLSGARDRLAGAATLTGAALLLAVVTIEAALLEAVPMAAAAGDRATVATTFALSNGVFARIFPLAPAPLLFAGIGMALRGAAVLRPVFSRSALIVAGLFVLAGVTAVFGTPGLIFAIAMSVVEAIWIAIAAIALVRSSSARTGAPPSA</sequence>
<keyword evidence="2" id="KW-1133">Transmembrane helix</keyword>
<keyword evidence="2" id="KW-0812">Transmembrane</keyword>
<keyword evidence="4" id="KW-1185">Reference proteome</keyword>
<dbReference type="Proteomes" id="UP000820669">
    <property type="component" value="Unassembled WGS sequence"/>
</dbReference>
<evidence type="ECO:0008006" key="5">
    <source>
        <dbReference type="Google" id="ProtNLM"/>
    </source>
</evidence>